<keyword evidence="5 7" id="KW-0378">Hydrolase</keyword>
<evidence type="ECO:0000256" key="2">
    <source>
        <dbReference type="ARBA" id="ARBA00008184"/>
    </source>
</evidence>
<dbReference type="CDD" id="cd10027">
    <property type="entry name" value="UDG-F1-like"/>
    <property type="match status" value="1"/>
</dbReference>
<dbReference type="InParanoid" id="A0A2R5GJU8"/>
<comment type="function">
    <text evidence="7 9">Excises uracil residues from the DNA which can arise as a result of misincorporation of dUMP residues by DNA polymerase or due to deamination of cytosine.</text>
</comment>
<dbReference type="OrthoDB" id="10031947at2759"/>
<dbReference type="PANTHER" id="PTHR11264:SF0">
    <property type="entry name" value="URACIL-DNA GLYCOSYLASE"/>
    <property type="match status" value="1"/>
</dbReference>
<keyword evidence="6 7" id="KW-0234">DNA repair</keyword>
<evidence type="ECO:0000256" key="5">
    <source>
        <dbReference type="ARBA" id="ARBA00022801"/>
    </source>
</evidence>
<dbReference type="GO" id="GO:0005739">
    <property type="term" value="C:mitochondrion"/>
    <property type="evidence" value="ECO:0007669"/>
    <property type="project" value="UniProtKB-SubCell"/>
</dbReference>
<dbReference type="GO" id="GO:0004844">
    <property type="term" value="F:uracil DNA N-glycosylase activity"/>
    <property type="evidence" value="ECO:0007669"/>
    <property type="project" value="UniProtKB-UniRule"/>
</dbReference>
<dbReference type="NCBIfam" id="TIGR00628">
    <property type="entry name" value="ung"/>
    <property type="match status" value="1"/>
</dbReference>
<dbReference type="FunCoup" id="A0A2R5GJU8">
    <property type="interactions" value="99"/>
</dbReference>
<dbReference type="InterPro" id="IPR002043">
    <property type="entry name" value="UDG_fam1"/>
</dbReference>
<proteinExistence type="inferred from homology"/>
<dbReference type="NCBIfam" id="NF003588">
    <property type="entry name" value="PRK05254.1-1"/>
    <property type="match status" value="1"/>
</dbReference>
<comment type="subcellular location">
    <subcellularLocation>
        <location evidence="7">Mitochondrion</location>
    </subcellularLocation>
    <subcellularLocation>
        <location evidence="7">Nucleus</location>
    </subcellularLocation>
</comment>
<dbReference type="EMBL" id="BEYU01000069">
    <property type="protein sequence ID" value="GBG30008.1"/>
    <property type="molecule type" value="Genomic_DNA"/>
</dbReference>
<dbReference type="SMART" id="SM00986">
    <property type="entry name" value="UDG"/>
    <property type="match status" value="1"/>
</dbReference>
<feature type="region of interest" description="Disordered" evidence="10">
    <location>
        <begin position="1"/>
        <end position="62"/>
    </location>
</feature>
<dbReference type="GO" id="GO:0005634">
    <property type="term" value="C:nucleus"/>
    <property type="evidence" value="ECO:0007669"/>
    <property type="project" value="UniProtKB-SubCell"/>
</dbReference>
<dbReference type="InterPro" id="IPR036895">
    <property type="entry name" value="Uracil-DNA_glycosylase-like_sf"/>
</dbReference>
<keyword evidence="13" id="KW-1185">Reference proteome</keyword>
<dbReference type="Gene3D" id="3.40.470.10">
    <property type="entry name" value="Uracil-DNA glycosylase-like domain"/>
    <property type="match status" value="1"/>
</dbReference>
<dbReference type="NCBIfam" id="NF003591">
    <property type="entry name" value="PRK05254.1-4"/>
    <property type="match status" value="1"/>
</dbReference>
<comment type="similarity">
    <text evidence="2 7 9">Belongs to the uracil-DNA glycosylase (UDG) superfamily. UNG family.</text>
</comment>
<dbReference type="Proteomes" id="UP000241890">
    <property type="component" value="Unassembled WGS sequence"/>
</dbReference>
<dbReference type="EC" id="3.2.2.27" evidence="3 7"/>
<dbReference type="HAMAP" id="MF_00148">
    <property type="entry name" value="UDG"/>
    <property type="match status" value="1"/>
</dbReference>
<keyword evidence="7" id="KW-0539">Nucleus</keyword>
<evidence type="ECO:0000256" key="9">
    <source>
        <dbReference type="RuleBase" id="RU003780"/>
    </source>
</evidence>
<evidence type="ECO:0000256" key="1">
    <source>
        <dbReference type="ARBA" id="ARBA00001400"/>
    </source>
</evidence>
<comment type="caution">
    <text evidence="12">The sequence shown here is derived from an EMBL/GenBank/DDBJ whole genome shotgun (WGS) entry which is preliminary data.</text>
</comment>
<sequence length="293" mass="31401">MAASLSTTPTATASTATASSKAAAAAATTASPKDAEAKKTSAGKKRPAENAGDQDAKAAKTAKSEDVAALNLEPGWQAQLGAEARKPYWRSLDAFLRQEAKAGKQIFPPKSMVFSALELCPFDKVKVVILGQDPYHGPGQAHGLAFSVQEGIAIPPSLRNMYKEAMTDVKISKPTTGSLVPWAKQGVLLLNTVLTVRKGEANSHKDRGWEKFTDAIIRSLNKNKNGLVFMLWGKHAQKVAAPVDRSKHLVITSSHPSPLGASKTKEPFIGSKCFSRANAYLEKKGKEPINWKI</sequence>
<dbReference type="AlphaFoldDB" id="A0A2R5GJU8"/>
<organism evidence="12 13">
    <name type="scientific">Hondaea fermentalgiana</name>
    <dbReference type="NCBI Taxonomy" id="2315210"/>
    <lineage>
        <taxon>Eukaryota</taxon>
        <taxon>Sar</taxon>
        <taxon>Stramenopiles</taxon>
        <taxon>Bigyra</taxon>
        <taxon>Labyrinthulomycetes</taxon>
        <taxon>Thraustochytrida</taxon>
        <taxon>Thraustochytriidae</taxon>
        <taxon>Hondaea</taxon>
    </lineage>
</organism>
<comment type="catalytic activity">
    <reaction evidence="1 7 9">
        <text>Hydrolyzes single-stranded DNA or mismatched double-stranded DNA and polynucleotides, releasing free uracil.</text>
        <dbReference type="EC" id="3.2.2.27"/>
    </reaction>
</comment>
<name>A0A2R5GJU8_9STRA</name>
<evidence type="ECO:0000313" key="12">
    <source>
        <dbReference type="EMBL" id="GBG30008.1"/>
    </source>
</evidence>
<evidence type="ECO:0000313" key="13">
    <source>
        <dbReference type="Proteomes" id="UP000241890"/>
    </source>
</evidence>
<evidence type="ECO:0000256" key="8">
    <source>
        <dbReference type="PROSITE-ProRule" id="PRU10072"/>
    </source>
</evidence>
<keyword evidence="7" id="KW-0496">Mitochondrion</keyword>
<evidence type="ECO:0000256" key="7">
    <source>
        <dbReference type="HAMAP-Rule" id="MF_03166"/>
    </source>
</evidence>
<dbReference type="PROSITE" id="PS00130">
    <property type="entry name" value="U_DNA_GLYCOSYLASE"/>
    <property type="match status" value="1"/>
</dbReference>
<keyword evidence="4 7" id="KW-0227">DNA damage</keyword>
<evidence type="ECO:0000256" key="6">
    <source>
        <dbReference type="ARBA" id="ARBA00023204"/>
    </source>
</evidence>
<feature type="domain" description="Uracil-DNA glycosylase-like" evidence="11">
    <location>
        <begin position="118"/>
        <end position="281"/>
    </location>
</feature>
<dbReference type="InterPro" id="IPR018085">
    <property type="entry name" value="Ura-DNA_Glyclase_AS"/>
</dbReference>
<feature type="active site" description="Proton acceptor" evidence="7 8">
    <location>
        <position position="133"/>
    </location>
</feature>
<dbReference type="Pfam" id="PF03167">
    <property type="entry name" value="UDG"/>
    <property type="match status" value="1"/>
</dbReference>
<dbReference type="GO" id="GO:0097510">
    <property type="term" value="P:base-excision repair, AP site formation via deaminated base removal"/>
    <property type="evidence" value="ECO:0007669"/>
    <property type="project" value="TreeGrafter"/>
</dbReference>
<dbReference type="InterPro" id="IPR005122">
    <property type="entry name" value="Uracil-DNA_glycosylase-like"/>
</dbReference>
<dbReference type="PANTHER" id="PTHR11264">
    <property type="entry name" value="URACIL-DNA GLYCOSYLASE"/>
    <property type="match status" value="1"/>
</dbReference>
<evidence type="ECO:0000256" key="4">
    <source>
        <dbReference type="ARBA" id="ARBA00022763"/>
    </source>
</evidence>
<evidence type="ECO:0000259" key="11">
    <source>
        <dbReference type="SMART" id="SM00986"/>
    </source>
</evidence>
<accession>A0A2R5GJU8</accession>
<dbReference type="SUPFAM" id="SSF52141">
    <property type="entry name" value="Uracil-DNA glycosylase-like"/>
    <property type="match status" value="1"/>
</dbReference>
<dbReference type="NCBIfam" id="NF003592">
    <property type="entry name" value="PRK05254.1-5"/>
    <property type="match status" value="1"/>
</dbReference>
<gene>
    <name evidence="12" type="ORF">FCC1311_062282</name>
</gene>
<evidence type="ECO:0000256" key="3">
    <source>
        <dbReference type="ARBA" id="ARBA00012030"/>
    </source>
</evidence>
<dbReference type="SMART" id="SM00987">
    <property type="entry name" value="UreE_C"/>
    <property type="match status" value="1"/>
</dbReference>
<evidence type="ECO:0000256" key="10">
    <source>
        <dbReference type="SAM" id="MobiDB-lite"/>
    </source>
</evidence>
<dbReference type="FunFam" id="3.40.470.10:FF:000001">
    <property type="entry name" value="Uracil-DNA glycosylase"/>
    <property type="match status" value="1"/>
</dbReference>
<reference evidence="12 13" key="1">
    <citation type="submission" date="2017-12" db="EMBL/GenBank/DDBJ databases">
        <title>Sequencing, de novo assembly and annotation of complete genome of a new Thraustochytrid species, strain FCC1311.</title>
        <authorList>
            <person name="Sedici K."/>
            <person name="Godart F."/>
            <person name="Aiese Cigliano R."/>
            <person name="Sanseverino W."/>
            <person name="Barakat M."/>
            <person name="Ortet P."/>
            <person name="Marechal E."/>
            <person name="Cagnac O."/>
            <person name="Amato A."/>
        </authorList>
    </citation>
    <scope>NUCLEOTIDE SEQUENCE [LARGE SCALE GENOMIC DNA]</scope>
</reference>
<dbReference type="NCBIfam" id="NF003589">
    <property type="entry name" value="PRK05254.1-2"/>
    <property type="match status" value="1"/>
</dbReference>
<protein>
    <recommendedName>
        <fullName evidence="3 7">Uracil-DNA glycosylase</fullName>
        <shortName evidence="7">UDG</shortName>
        <ecNumber evidence="3 7">3.2.2.27</ecNumber>
    </recommendedName>
</protein>
<feature type="compositionally biased region" description="Low complexity" evidence="10">
    <location>
        <begin position="1"/>
        <end position="31"/>
    </location>
</feature>